<gene>
    <name evidence="2" type="ORF">DFR52_104498</name>
</gene>
<dbReference type="Proteomes" id="UP000246352">
    <property type="component" value="Unassembled WGS sequence"/>
</dbReference>
<keyword evidence="3" id="KW-1185">Reference proteome</keyword>
<proteinExistence type="predicted"/>
<name>A0A317PGP9_9HYPH</name>
<dbReference type="AlphaFoldDB" id="A0A317PGP9"/>
<keyword evidence="1" id="KW-0732">Signal</keyword>
<reference evidence="2 3" key="1">
    <citation type="submission" date="2018-05" db="EMBL/GenBank/DDBJ databases">
        <title>Genomic Encyclopedia of Type Strains, Phase IV (KMG-IV): sequencing the most valuable type-strain genomes for metagenomic binning, comparative biology and taxonomic classification.</title>
        <authorList>
            <person name="Goeker M."/>
        </authorList>
    </citation>
    <scope>NUCLEOTIDE SEQUENCE [LARGE SCALE GENOMIC DNA]</scope>
    <source>
        <strain evidence="2 3">DSM 16791</strain>
    </source>
</reference>
<sequence>MKRCAALLAILSLMSTGYASAHGGGCRKSSPPGQCCHMEKKTGQVHFH</sequence>
<dbReference type="RefSeq" id="WP_170132301.1">
    <property type="nucleotide sequence ID" value="NZ_QGTR01000004.1"/>
</dbReference>
<feature type="chain" id="PRO_5016301731" description="YHYH domain-containing protein" evidence="1">
    <location>
        <begin position="22"/>
        <end position="48"/>
    </location>
</feature>
<comment type="caution">
    <text evidence="2">The sequence shown here is derived from an EMBL/GenBank/DDBJ whole genome shotgun (WGS) entry which is preliminary data.</text>
</comment>
<evidence type="ECO:0000256" key="1">
    <source>
        <dbReference type="SAM" id="SignalP"/>
    </source>
</evidence>
<dbReference type="EMBL" id="QGTR01000004">
    <property type="protein sequence ID" value="PWV99205.1"/>
    <property type="molecule type" value="Genomic_DNA"/>
</dbReference>
<feature type="signal peptide" evidence="1">
    <location>
        <begin position="1"/>
        <end position="21"/>
    </location>
</feature>
<accession>A0A317PGP9</accession>
<evidence type="ECO:0008006" key="4">
    <source>
        <dbReference type="Google" id="ProtNLM"/>
    </source>
</evidence>
<evidence type="ECO:0000313" key="2">
    <source>
        <dbReference type="EMBL" id="PWV99205.1"/>
    </source>
</evidence>
<organism evidence="2 3">
    <name type="scientific">Hoeflea marina</name>
    <dbReference type="NCBI Taxonomy" id="274592"/>
    <lineage>
        <taxon>Bacteria</taxon>
        <taxon>Pseudomonadati</taxon>
        <taxon>Pseudomonadota</taxon>
        <taxon>Alphaproteobacteria</taxon>
        <taxon>Hyphomicrobiales</taxon>
        <taxon>Rhizobiaceae</taxon>
        <taxon>Hoeflea</taxon>
    </lineage>
</organism>
<protein>
    <recommendedName>
        <fullName evidence="4">YHYH domain-containing protein</fullName>
    </recommendedName>
</protein>
<evidence type="ECO:0000313" key="3">
    <source>
        <dbReference type="Proteomes" id="UP000246352"/>
    </source>
</evidence>